<keyword evidence="8" id="KW-0061">Asparagine biosynthesis</keyword>
<comment type="similarity">
    <text evidence="2">Belongs to the asparagine synthetase family.</text>
</comment>
<dbReference type="Pfam" id="PF13522">
    <property type="entry name" value="GATase_6"/>
    <property type="match status" value="1"/>
</dbReference>
<feature type="binding site" evidence="9">
    <location>
        <position position="108"/>
    </location>
    <ligand>
        <name>L-glutamine</name>
        <dbReference type="ChEBI" id="CHEBI:58359"/>
    </ligand>
</feature>
<dbReference type="PANTHER" id="PTHR43284">
    <property type="entry name" value="ASPARAGINE SYNTHETASE (GLUTAMINE-HYDROLYZING)"/>
    <property type="match status" value="1"/>
</dbReference>
<dbReference type="InterPro" id="IPR029055">
    <property type="entry name" value="Ntn_hydrolases_N"/>
</dbReference>
<dbReference type="EMBL" id="AP022345">
    <property type="protein sequence ID" value="BBU68057.1"/>
    <property type="molecule type" value="Genomic_DNA"/>
</dbReference>
<dbReference type="GO" id="GO:0005829">
    <property type="term" value="C:cytosol"/>
    <property type="evidence" value="ECO:0007669"/>
    <property type="project" value="TreeGrafter"/>
</dbReference>
<feature type="active site" description="For GATase activity" evidence="8">
    <location>
        <position position="2"/>
    </location>
</feature>
<dbReference type="Pfam" id="PF00733">
    <property type="entry name" value="Asn_synthase"/>
    <property type="match status" value="1"/>
</dbReference>
<dbReference type="InterPro" id="IPR017932">
    <property type="entry name" value="GATase_2_dom"/>
</dbReference>
<dbReference type="Gene3D" id="3.60.20.10">
    <property type="entry name" value="Glutamine Phosphoribosylpyrophosphate, subunit 1, domain 1"/>
    <property type="match status" value="1"/>
</dbReference>
<evidence type="ECO:0000256" key="6">
    <source>
        <dbReference type="ARBA" id="ARBA00022962"/>
    </source>
</evidence>
<evidence type="ECO:0000259" key="11">
    <source>
        <dbReference type="PROSITE" id="PS51278"/>
    </source>
</evidence>
<evidence type="ECO:0000256" key="10">
    <source>
        <dbReference type="PIRSR" id="PIRSR001589-3"/>
    </source>
</evidence>
<dbReference type="InterPro" id="IPR006426">
    <property type="entry name" value="Asn_synth_AEB"/>
</dbReference>
<reference evidence="13" key="1">
    <citation type="submission" date="2020-01" db="EMBL/GenBank/DDBJ databases">
        <title>Phosphoaccumulans saitamaens gen. nov., sp. nov., a polyphosphate accumulating bacterium isolated from surface river water.</title>
        <authorList>
            <person name="Watanabe K."/>
            <person name="Suda W."/>
        </authorList>
    </citation>
    <scope>NUCLEOTIDE SEQUENCE [LARGE SCALE GENOMIC DNA]</scope>
    <source>
        <strain evidence="13">ICHIAU1</strain>
    </source>
</reference>
<protein>
    <recommendedName>
        <fullName evidence="3">asparagine synthase (glutamine-hydrolyzing)</fullName>
        <ecNumber evidence="3">6.3.5.4</ecNumber>
    </recommendedName>
</protein>
<dbReference type="Proteomes" id="UP000463961">
    <property type="component" value="Chromosome"/>
</dbReference>
<dbReference type="SUPFAM" id="SSF56235">
    <property type="entry name" value="N-terminal nucleophile aminohydrolases (Ntn hydrolases)"/>
    <property type="match status" value="1"/>
</dbReference>
<dbReference type="SUPFAM" id="SSF52402">
    <property type="entry name" value="Adenine nucleotide alpha hydrolases-like"/>
    <property type="match status" value="1"/>
</dbReference>
<dbReference type="NCBIfam" id="TIGR01536">
    <property type="entry name" value="asn_synth_AEB"/>
    <property type="match status" value="1"/>
</dbReference>
<proteinExistence type="inferred from homology"/>
<evidence type="ECO:0000256" key="2">
    <source>
        <dbReference type="ARBA" id="ARBA00005752"/>
    </source>
</evidence>
<keyword evidence="4 9" id="KW-0547">Nucleotide-binding</keyword>
<feature type="site" description="Important for beta-aspartyl-AMP intermediate formation" evidence="10">
    <location>
        <position position="368"/>
    </location>
</feature>
<evidence type="ECO:0000256" key="1">
    <source>
        <dbReference type="ARBA" id="ARBA00005187"/>
    </source>
</evidence>
<evidence type="ECO:0000256" key="5">
    <source>
        <dbReference type="ARBA" id="ARBA00022840"/>
    </source>
</evidence>
<dbReference type="GO" id="GO:0004066">
    <property type="term" value="F:asparagine synthase (glutamine-hydrolyzing) activity"/>
    <property type="evidence" value="ECO:0007669"/>
    <property type="project" value="UniProtKB-EC"/>
</dbReference>
<evidence type="ECO:0000256" key="4">
    <source>
        <dbReference type="ARBA" id="ARBA00022741"/>
    </source>
</evidence>
<comment type="catalytic activity">
    <reaction evidence="7">
        <text>L-aspartate + L-glutamine + ATP + H2O = L-asparagine + L-glutamate + AMP + diphosphate + H(+)</text>
        <dbReference type="Rhea" id="RHEA:12228"/>
        <dbReference type="ChEBI" id="CHEBI:15377"/>
        <dbReference type="ChEBI" id="CHEBI:15378"/>
        <dbReference type="ChEBI" id="CHEBI:29985"/>
        <dbReference type="ChEBI" id="CHEBI:29991"/>
        <dbReference type="ChEBI" id="CHEBI:30616"/>
        <dbReference type="ChEBI" id="CHEBI:33019"/>
        <dbReference type="ChEBI" id="CHEBI:58048"/>
        <dbReference type="ChEBI" id="CHEBI:58359"/>
        <dbReference type="ChEBI" id="CHEBI:456215"/>
        <dbReference type="EC" id="6.3.5.4"/>
    </reaction>
</comment>
<evidence type="ECO:0000256" key="8">
    <source>
        <dbReference type="PIRSR" id="PIRSR001589-1"/>
    </source>
</evidence>
<dbReference type="InterPro" id="IPR033738">
    <property type="entry name" value="AsnB_N"/>
</dbReference>
<comment type="pathway">
    <text evidence="1">Amino-acid biosynthesis; L-asparagine biosynthesis; L-asparagine from L-aspartate (L-Gln route): step 1/1.</text>
</comment>
<evidence type="ECO:0000313" key="13">
    <source>
        <dbReference type="Proteomes" id="UP000463961"/>
    </source>
</evidence>
<dbReference type="CDD" id="cd01991">
    <property type="entry name" value="Asn_synthase_B_C"/>
    <property type="match status" value="1"/>
</dbReference>
<dbReference type="RefSeq" id="WP_162049000.1">
    <property type="nucleotide sequence ID" value="NZ_AP022345.1"/>
</dbReference>
<evidence type="ECO:0000256" key="3">
    <source>
        <dbReference type="ARBA" id="ARBA00012737"/>
    </source>
</evidence>
<dbReference type="PANTHER" id="PTHR43284:SF1">
    <property type="entry name" value="ASPARAGINE SYNTHETASE"/>
    <property type="match status" value="1"/>
</dbReference>
<dbReference type="EC" id="6.3.5.4" evidence="3"/>
<sequence>MCGIAGFFQQQPVSLAAVQGMLSALRRRGPDAEHVVGWNTQGQRNDAASEVGLIHTRLAIIDPRPEADQPFSNDDGSIWICYNGEVYDWQQHADELRAQGVQFKTHSDTEFILRGYEAWGLEDLLPKLRGMFAFAILDWNKREVFLARDRMGLKPLVYTTANDGLAFGSLVRSVLPSVPKAQRQFSPESIDAYLAHRYIPAPRTIFQHIHRLENAHYLHYRLDTQQLTKHCYWQPHGESGSGEKAWQKELDTAIRIRTVADRPLGVFLSGGIDSSTIACRLEEQGFDQLQTFSAAFLGSPLDESPVAKQIADTLGLPNQAIPVPLTIANDFEQIIADLDEPFADPSSFPSWYLAQATTQHVKVVLGGDGGDELLGGYKRLGKHLRTSWRRLLRLPLPRMADMAGKGWRKIVSELRLNWLEAYSLRFSGMTPGQRAFLQPGLKAPAVTYWRYPSIDALNQLSPLKQLLAVDLNNYLPEYILRKGDLCTMAHGLELRAPLLDHVWAERVMALPDSERFTQPAKKLFASVTERLASLDLFNLKKRGFNPPLKPWLQQDLHHHFAGLGQRLQTSTQGQINAARVERFIAEYRNRPALAEQVLQLLILDASLSQLEAMAKSC</sequence>
<organism evidence="12 13">
    <name type="scientific">Fluviibacter phosphoraccumulans</name>
    <dbReference type="NCBI Taxonomy" id="1751046"/>
    <lineage>
        <taxon>Bacteria</taxon>
        <taxon>Pseudomonadati</taxon>
        <taxon>Pseudomonadota</taxon>
        <taxon>Betaproteobacteria</taxon>
        <taxon>Rhodocyclales</taxon>
        <taxon>Fluviibacteraceae</taxon>
        <taxon>Fluviibacter</taxon>
    </lineage>
</organism>
<gene>
    <name evidence="12" type="primary">wbpS</name>
    <name evidence="12" type="ORF">ICHIAU1_03400</name>
</gene>
<dbReference type="PROSITE" id="PS51278">
    <property type="entry name" value="GATASE_TYPE_2"/>
    <property type="match status" value="1"/>
</dbReference>
<evidence type="ECO:0000313" key="12">
    <source>
        <dbReference type="EMBL" id="BBU68057.1"/>
    </source>
</evidence>
<dbReference type="AlphaFoldDB" id="A0A7R6QVE8"/>
<feature type="domain" description="Glutamine amidotransferase type-2" evidence="11">
    <location>
        <begin position="2"/>
        <end position="223"/>
    </location>
</feature>
<dbReference type="InterPro" id="IPR001962">
    <property type="entry name" value="Asn_synthase"/>
</dbReference>
<dbReference type="OrthoDB" id="9763290at2"/>
<accession>A0A7R6QVE8</accession>
<keyword evidence="6 8" id="KW-0315">Glutamine amidotransferase</keyword>
<dbReference type="PIRSF" id="PIRSF001589">
    <property type="entry name" value="Asn_synthetase_glu-h"/>
    <property type="match status" value="1"/>
</dbReference>
<dbReference type="CDD" id="cd00712">
    <property type="entry name" value="AsnB"/>
    <property type="match status" value="1"/>
</dbReference>
<evidence type="ECO:0000256" key="9">
    <source>
        <dbReference type="PIRSR" id="PIRSR001589-2"/>
    </source>
</evidence>
<dbReference type="InterPro" id="IPR051786">
    <property type="entry name" value="ASN_synthetase/amidase"/>
</dbReference>
<keyword evidence="8" id="KW-0028">Amino-acid biosynthesis</keyword>
<dbReference type="GO" id="GO:0006529">
    <property type="term" value="P:asparagine biosynthetic process"/>
    <property type="evidence" value="ECO:0007669"/>
    <property type="project" value="UniProtKB-KW"/>
</dbReference>
<dbReference type="Gene3D" id="3.40.50.620">
    <property type="entry name" value="HUPs"/>
    <property type="match status" value="1"/>
</dbReference>
<keyword evidence="5 9" id="KW-0067">ATP-binding</keyword>
<evidence type="ECO:0000256" key="7">
    <source>
        <dbReference type="ARBA" id="ARBA00048741"/>
    </source>
</evidence>
<keyword evidence="13" id="KW-1185">Reference proteome</keyword>
<dbReference type="GO" id="GO:0005524">
    <property type="term" value="F:ATP binding"/>
    <property type="evidence" value="ECO:0007669"/>
    <property type="project" value="UniProtKB-KW"/>
</dbReference>
<dbReference type="InterPro" id="IPR014729">
    <property type="entry name" value="Rossmann-like_a/b/a_fold"/>
</dbReference>
<name>A0A7R6QVE8_9RHOO</name>